<keyword evidence="11 13" id="KW-0443">Lipid metabolism</keyword>
<keyword evidence="14" id="KW-1133">Transmembrane helix</keyword>
<keyword evidence="5 13" id="KW-0444">Lipid biosynthesis</keyword>
<dbReference type="GO" id="GO:0016301">
    <property type="term" value="F:kinase activity"/>
    <property type="evidence" value="ECO:0007669"/>
    <property type="project" value="UniProtKB-KW"/>
</dbReference>
<comment type="catalytic activity">
    <reaction evidence="13">
        <text>a lipid A disaccharide + ATP = a lipid IVA + ADP + H(+)</text>
        <dbReference type="Rhea" id="RHEA:67840"/>
        <dbReference type="ChEBI" id="CHEBI:15378"/>
        <dbReference type="ChEBI" id="CHEBI:30616"/>
        <dbReference type="ChEBI" id="CHEBI:176343"/>
        <dbReference type="ChEBI" id="CHEBI:176425"/>
        <dbReference type="ChEBI" id="CHEBI:456216"/>
        <dbReference type="EC" id="2.7.1.130"/>
    </reaction>
</comment>
<keyword evidence="6 13" id="KW-0441">Lipid A biosynthesis</keyword>
<dbReference type="HAMAP" id="MF_00409">
    <property type="entry name" value="LpxK"/>
    <property type="match status" value="1"/>
</dbReference>
<keyword evidence="9 13" id="KW-0418">Kinase</keyword>
<sequence>MKILRFLLFPFAIIYDIITAIRNFLFEKNILKSVKFSLPVIVVGNLSVGGTGKTPQVEYLVSILQEKFKVAILSRGYGRKTKGYILANNNHSASDIGDEPLQYYKKFANLNVAVNENRVEGIQQLIQSKSPDIILLDDAYQHRKVKGSCYVLLTKYNDLFIDDFLLPTGNLRENRAGAARADVIVVTKCPSNLSILEQDKIKKKLQLFNKPVFFSTIAYADKISGSLNLTIDALKSKHLLLVTGIANPKPLLSFLSDNAINFTHLNYPDHHHFTDKNIQDITSKFSEINSKDKLILTTEKDYTRLQNKITELSYLEIRTAFLNNDASNFNSLILNSIGVNLYNLNN</sequence>
<evidence type="ECO:0000256" key="4">
    <source>
        <dbReference type="ARBA" id="ARBA00016436"/>
    </source>
</evidence>
<evidence type="ECO:0000256" key="1">
    <source>
        <dbReference type="ARBA" id="ARBA00002274"/>
    </source>
</evidence>
<dbReference type="EMBL" id="FNUE01000002">
    <property type="protein sequence ID" value="SEE58842.1"/>
    <property type="molecule type" value="Genomic_DNA"/>
</dbReference>
<dbReference type="PANTHER" id="PTHR42724">
    <property type="entry name" value="TETRAACYLDISACCHARIDE 4'-KINASE"/>
    <property type="match status" value="1"/>
</dbReference>
<evidence type="ECO:0000256" key="2">
    <source>
        <dbReference type="ARBA" id="ARBA00004870"/>
    </source>
</evidence>
<evidence type="ECO:0000313" key="15">
    <source>
        <dbReference type="EMBL" id="SEE58842.1"/>
    </source>
</evidence>
<proteinExistence type="inferred from homology"/>
<keyword evidence="7 13" id="KW-0808">Transferase</keyword>
<comment type="caution">
    <text evidence="15">The sequence shown here is derived from an EMBL/GenBank/DDBJ whole genome shotgun (WGS) entry which is preliminary data.</text>
</comment>
<evidence type="ECO:0000256" key="5">
    <source>
        <dbReference type="ARBA" id="ARBA00022516"/>
    </source>
</evidence>
<evidence type="ECO:0000256" key="6">
    <source>
        <dbReference type="ARBA" id="ARBA00022556"/>
    </source>
</evidence>
<dbReference type="RefSeq" id="WP_053972747.1">
    <property type="nucleotide sequence ID" value="NZ_FNUE01000002.1"/>
</dbReference>
<comment type="function">
    <text evidence="1 13">Transfers the gamma-phosphate of ATP to the 4'-position of a tetraacyldisaccharide 1-phosphate intermediate (termed DS-1-P) to form tetraacyldisaccharide 1,4'-bis-phosphate (lipid IVA).</text>
</comment>
<protein>
    <recommendedName>
        <fullName evidence="4 13">Tetraacyldisaccharide 4'-kinase</fullName>
        <ecNumber evidence="3 13">2.7.1.130</ecNumber>
    </recommendedName>
    <alternativeName>
        <fullName evidence="12 13">Lipid A 4'-kinase</fullName>
    </alternativeName>
</protein>
<gene>
    <name evidence="13" type="primary">lpxK</name>
    <name evidence="15" type="ORF">SAMN05444353_2564</name>
</gene>
<dbReference type="PANTHER" id="PTHR42724:SF1">
    <property type="entry name" value="TETRAACYLDISACCHARIDE 4'-KINASE, MITOCHONDRIAL-RELATED"/>
    <property type="match status" value="1"/>
</dbReference>
<keyword evidence="14" id="KW-0812">Transmembrane</keyword>
<evidence type="ECO:0000256" key="13">
    <source>
        <dbReference type="HAMAP-Rule" id="MF_00409"/>
    </source>
</evidence>
<evidence type="ECO:0000256" key="8">
    <source>
        <dbReference type="ARBA" id="ARBA00022741"/>
    </source>
</evidence>
<dbReference type="NCBIfam" id="TIGR00682">
    <property type="entry name" value="lpxK"/>
    <property type="match status" value="1"/>
</dbReference>
<comment type="similarity">
    <text evidence="13">Belongs to the LpxK family.</text>
</comment>
<dbReference type="Pfam" id="PF02606">
    <property type="entry name" value="LpxK"/>
    <property type="match status" value="1"/>
</dbReference>
<feature type="binding site" evidence="13">
    <location>
        <begin position="47"/>
        <end position="54"/>
    </location>
    <ligand>
        <name>ATP</name>
        <dbReference type="ChEBI" id="CHEBI:30616"/>
    </ligand>
</feature>
<keyword evidence="16" id="KW-1185">Reference proteome</keyword>
<keyword evidence="10 13" id="KW-0067">ATP-binding</keyword>
<organism evidence="15 16">
    <name type="scientific">Polaribacter dokdonensis DSW-5</name>
    <dbReference type="NCBI Taxonomy" id="1300348"/>
    <lineage>
        <taxon>Bacteria</taxon>
        <taxon>Pseudomonadati</taxon>
        <taxon>Bacteroidota</taxon>
        <taxon>Flavobacteriia</taxon>
        <taxon>Flavobacteriales</taxon>
        <taxon>Flavobacteriaceae</taxon>
    </lineage>
</organism>
<keyword evidence="8 13" id="KW-0547">Nucleotide-binding</keyword>
<evidence type="ECO:0000256" key="12">
    <source>
        <dbReference type="ARBA" id="ARBA00029757"/>
    </source>
</evidence>
<evidence type="ECO:0000256" key="7">
    <source>
        <dbReference type="ARBA" id="ARBA00022679"/>
    </source>
</evidence>
<reference evidence="15 16" key="1">
    <citation type="submission" date="2016-10" db="EMBL/GenBank/DDBJ databases">
        <authorList>
            <person name="Varghese N."/>
            <person name="Submissions S."/>
        </authorList>
    </citation>
    <scope>NUCLEOTIDE SEQUENCE [LARGE SCALE GENOMIC DNA]</scope>
    <source>
        <strain evidence="15 16">DSW-5</strain>
    </source>
</reference>
<comment type="pathway">
    <text evidence="2 13">Glycolipid biosynthesis; lipid IV(A) biosynthesis; lipid IV(A) from (3R)-3-hydroxytetradecanoyl-[acyl-carrier-protein] and UDP-N-acetyl-alpha-D-glucosamine: step 6/6.</text>
</comment>
<dbReference type="Proteomes" id="UP000183071">
    <property type="component" value="Unassembled WGS sequence"/>
</dbReference>
<evidence type="ECO:0000256" key="11">
    <source>
        <dbReference type="ARBA" id="ARBA00023098"/>
    </source>
</evidence>
<evidence type="ECO:0000256" key="10">
    <source>
        <dbReference type="ARBA" id="ARBA00022840"/>
    </source>
</evidence>
<keyword evidence="14" id="KW-0472">Membrane</keyword>
<evidence type="ECO:0000256" key="14">
    <source>
        <dbReference type="SAM" id="Phobius"/>
    </source>
</evidence>
<dbReference type="InterPro" id="IPR027417">
    <property type="entry name" value="P-loop_NTPase"/>
</dbReference>
<dbReference type="InterPro" id="IPR003758">
    <property type="entry name" value="LpxK"/>
</dbReference>
<dbReference type="EC" id="2.7.1.130" evidence="3 13"/>
<evidence type="ECO:0000313" key="16">
    <source>
        <dbReference type="Proteomes" id="UP000183071"/>
    </source>
</evidence>
<name>A0A1H5K216_9FLAO</name>
<dbReference type="SUPFAM" id="SSF52540">
    <property type="entry name" value="P-loop containing nucleoside triphosphate hydrolases"/>
    <property type="match status" value="1"/>
</dbReference>
<evidence type="ECO:0000256" key="3">
    <source>
        <dbReference type="ARBA" id="ARBA00012071"/>
    </source>
</evidence>
<evidence type="ECO:0000256" key="9">
    <source>
        <dbReference type="ARBA" id="ARBA00022777"/>
    </source>
</evidence>
<accession>A0A1H5K216</accession>
<feature type="transmembrane region" description="Helical" evidence="14">
    <location>
        <begin position="6"/>
        <end position="25"/>
    </location>
</feature>